<dbReference type="CDD" id="cd01627">
    <property type="entry name" value="HAD_TPP"/>
    <property type="match status" value="1"/>
</dbReference>
<comment type="similarity">
    <text evidence="3 5">Belongs to the trehalose phosphatase family.</text>
</comment>
<evidence type="ECO:0000313" key="7">
    <source>
        <dbReference type="EnsemblMetazoa" id="AALFPA23_005126.P6482"/>
    </source>
</evidence>
<name>A0ABM1Y2S3_AEDAL</name>
<comment type="cofactor">
    <cofactor evidence="5">
        <name>a divalent metal cation</name>
        <dbReference type="ChEBI" id="CHEBI:60240"/>
    </cofactor>
</comment>
<dbReference type="Proteomes" id="UP000069940">
    <property type="component" value="Unassembled WGS sequence"/>
</dbReference>
<evidence type="ECO:0000256" key="3">
    <source>
        <dbReference type="ARBA" id="ARBA00008770"/>
    </source>
</evidence>
<dbReference type="SUPFAM" id="SSF56784">
    <property type="entry name" value="HAD-like"/>
    <property type="match status" value="1"/>
</dbReference>
<dbReference type="NCBIfam" id="TIGR01484">
    <property type="entry name" value="HAD-SF-IIB"/>
    <property type="match status" value="1"/>
</dbReference>
<evidence type="ECO:0000313" key="8">
    <source>
        <dbReference type="Proteomes" id="UP000069940"/>
    </source>
</evidence>
<dbReference type="Pfam" id="PF02358">
    <property type="entry name" value="Trehalose_PPase"/>
    <property type="match status" value="1"/>
</dbReference>
<reference evidence="8" key="1">
    <citation type="journal article" date="2015" name="Proc. Natl. Acad. Sci. U.S.A.">
        <title>Genome sequence of the Asian Tiger mosquito, Aedes albopictus, reveals insights into its biology, genetics, and evolution.</title>
        <authorList>
            <person name="Chen X.G."/>
            <person name="Jiang X."/>
            <person name="Gu J."/>
            <person name="Xu M."/>
            <person name="Wu Y."/>
            <person name="Deng Y."/>
            <person name="Zhang C."/>
            <person name="Bonizzoni M."/>
            <person name="Dermauw W."/>
            <person name="Vontas J."/>
            <person name="Armbruster P."/>
            <person name="Huang X."/>
            <person name="Yang Y."/>
            <person name="Zhang H."/>
            <person name="He W."/>
            <person name="Peng H."/>
            <person name="Liu Y."/>
            <person name="Wu K."/>
            <person name="Chen J."/>
            <person name="Lirakis M."/>
            <person name="Topalis P."/>
            <person name="Van Leeuwen T."/>
            <person name="Hall A.B."/>
            <person name="Jiang X."/>
            <person name="Thorpe C."/>
            <person name="Mueller R.L."/>
            <person name="Sun C."/>
            <person name="Waterhouse R.M."/>
            <person name="Yan G."/>
            <person name="Tu Z.J."/>
            <person name="Fang X."/>
            <person name="James A.A."/>
        </authorList>
    </citation>
    <scope>NUCLEOTIDE SEQUENCE [LARGE SCALE GENOMIC DNA]</scope>
    <source>
        <strain evidence="8">Foshan</strain>
    </source>
</reference>
<dbReference type="NCBIfam" id="TIGR00685">
    <property type="entry name" value="T6PP"/>
    <property type="match status" value="1"/>
</dbReference>
<keyword evidence="6" id="KW-0732">Signal</keyword>
<dbReference type="InterPro" id="IPR044651">
    <property type="entry name" value="OTSB-like"/>
</dbReference>
<accession>A0ABM1Y2S3</accession>
<dbReference type="InterPro" id="IPR006379">
    <property type="entry name" value="HAD-SF_hydro_IIB"/>
</dbReference>
<dbReference type="GeneID" id="109409179"/>
<dbReference type="RefSeq" id="XP_019538145.2">
    <property type="nucleotide sequence ID" value="XM_019682600.3"/>
</dbReference>
<comment type="pathway">
    <text evidence="2 5">Glycan biosynthesis; trehalose biosynthesis.</text>
</comment>
<dbReference type="InterPro" id="IPR036412">
    <property type="entry name" value="HAD-like_sf"/>
</dbReference>
<evidence type="ECO:0000256" key="4">
    <source>
        <dbReference type="ARBA" id="ARBA00022801"/>
    </source>
</evidence>
<evidence type="ECO:0000256" key="6">
    <source>
        <dbReference type="SAM" id="SignalP"/>
    </source>
</evidence>
<dbReference type="Gene3D" id="3.30.70.1020">
    <property type="entry name" value="Trehalose-6-phosphate phosphatase related protein, domain 2"/>
    <property type="match status" value="1"/>
</dbReference>
<dbReference type="PANTHER" id="PTHR43768:SF3">
    <property type="entry name" value="TREHALOSE 6-PHOSPHATE PHOSPHATASE"/>
    <property type="match status" value="1"/>
</dbReference>
<organism evidence="7 8">
    <name type="scientific">Aedes albopictus</name>
    <name type="common">Asian tiger mosquito</name>
    <name type="synonym">Stegomyia albopicta</name>
    <dbReference type="NCBI Taxonomy" id="7160"/>
    <lineage>
        <taxon>Eukaryota</taxon>
        <taxon>Metazoa</taxon>
        <taxon>Ecdysozoa</taxon>
        <taxon>Arthropoda</taxon>
        <taxon>Hexapoda</taxon>
        <taxon>Insecta</taxon>
        <taxon>Pterygota</taxon>
        <taxon>Neoptera</taxon>
        <taxon>Endopterygota</taxon>
        <taxon>Diptera</taxon>
        <taxon>Nematocera</taxon>
        <taxon>Culicoidea</taxon>
        <taxon>Culicidae</taxon>
        <taxon>Culicinae</taxon>
        <taxon>Aedini</taxon>
        <taxon>Aedes</taxon>
        <taxon>Stegomyia</taxon>
    </lineage>
</organism>
<keyword evidence="8" id="KW-1185">Reference proteome</keyword>
<dbReference type="PANTHER" id="PTHR43768">
    <property type="entry name" value="TREHALOSE 6-PHOSPHATE PHOSPHATASE"/>
    <property type="match status" value="1"/>
</dbReference>
<feature type="signal peptide" evidence="6">
    <location>
        <begin position="1"/>
        <end position="37"/>
    </location>
</feature>
<sequence length="330" mass="36838">MYTYTITKQNNATNRAARSLMISVAFLLSCLIVSSDCQVEPPQTTNATSMPVADEDLSHLKVVCAGDKMSFEDFDPYLGSYIGDEREFALVLDFDGTLAELTSHPNLSAMTPEMQQTLESIANSGRVFVTIISGRDVDGVKEKVGIRNIVYSGNHGLEVLYPDGTRHNQGISEELSDNFGKMIDHLNKELARDGAWVENKKVSLTFHTRQVDPELIPQMEARAAEIIESYGYRVNKAHAAVEGKPPIHWNKGLAAELILKSSFDSNWEQRKVIFAGDDTTDEDVMVAIKGFGRSFRVSKDANVQTNADFRIPSVTSVYYMLKWIEQKVRD</sequence>
<evidence type="ECO:0000256" key="5">
    <source>
        <dbReference type="RuleBase" id="RU361117"/>
    </source>
</evidence>
<comment type="catalytic activity">
    <reaction evidence="1 5">
        <text>alpha,alpha-trehalose 6-phosphate + H2O = alpha,alpha-trehalose + phosphate</text>
        <dbReference type="Rhea" id="RHEA:23420"/>
        <dbReference type="ChEBI" id="CHEBI:15377"/>
        <dbReference type="ChEBI" id="CHEBI:16551"/>
        <dbReference type="ChEBI" id="CHEBI:43474"/>
        <dbReference type="ChEBI" id="CHEBI:58429"/>
        <dbReference type="EC" id="3.1.3.12"/>
    </reaction>
</comment>
<protein>
    <recommendedName>
        <fullName evidence="5">Trehalose 6-phosphate phosphatase</fullName>
        <ecNumber evidence="5">3.1.3.12</ecNumber>
    </recommendedName>
</protein>
<dbReference type="InterPro" id="IPR003337">
    <property type="entry name" value="Trehalose_PPase"/>
</dbReference>
<keyword evidence="4 5" id="KW-0378">Hydrolase</keyword>
<feature type="chain" id="PRO_5046764748" description="Trehalose 6-phosphate phosphatase" evidence="6">
    <location>
        <begin position="38"/>
        <end position="330"/>
    </location>
</feature>
<evidence type="ECO:0000256" key="1">
    <source>
        <dbReference type="ARBA" id="ARBA00000500"/>
    </source>
</evidence>
<dbReference type="EC" id="3.1.3.12" evidence="5"/>
<dbReference type="InterPro" id="IPR023214">
    <property type="entry name" value="HAD_sf"/>
</dbReference>
<evidence type="ECO:0000256" key="2">
    <source>
        <dbReference type="ARBA" id="ARBA00005199"/>
    </source>
</evidence>
<dbReference type="Gene3D" id="3.40.50.1000">
    <property type="entry name" value="HAD superfamily/HAD-like"/>
    <property type="match status" value="1"/>
</dbReference>
<comment type="function">
    <text evidence="5">Removes the phosphate from trehalose 6-phosphate to produce free trehalose.</text>
</comment>
<dbReference type="EnsemblMetazoa" id="AALFPA23_005126.R6482">
    <property type="protein sequence ID" value="AALFPA23_005126.P6482"/>
    <property type="gene ID" value="AALFPA23_005126"/>
</dbReference>
<reference evidence="7" key="2">
    <citation type="submission" date="2025-05" db="UniProtKB">
        <authorList>
            <consortium name="EnsemblMetazoa"/>
        </authorList>
    </citation>
    <scope>IDENTIFICATION</scope>
    <source>
        <strain evidence="7">Foshan</strain>
    </source>
</reference>
<proteinExistence type="inferred from homology"/>